<proteinExistence type="predicted"/>
<keyword evidence="2" id="KW-0863">Zinc-finger</keyword>
<keyword evidence="4" id="KW-0862">Zinc</keyword>
<accession>A0A0D9NKV2</accession>
<reference evidence="11" key="1">
    <citation type="journal article" date="2014" name="BMC Genomics">
        <title>The genome sequence of the biocontrol fungus Metarhizium anisopliae and comparative genomics of Metarhizium species.</title>
        <authorList>
            <person name="Pattemore J.A."/>
            <person name="Hane J.K."/>
            <person name="Williams A.H."/>
            <person name="Wilson B.A."/>
            <person name="Stodart B.J."/>
            <person name="Ash G.J."/>
        </authorList>
    </citation>
    <scope>NUCLEOTIDE SEQUENCE [LARGE SCALE GENOMIC DNA]</scope>
    <source>
        <strain evidence="11">BRIP 53293</strain>
    </source>
</reference>
<dbReference type="SUPFAM" id="SSF52540">
    <property type="entry name" value="P-loop containing nucleoside triphosphate hydrolases"/>
    <property type="match status" value="1"/>
</dbReference>
<dbReference type="PANTHER" id="PTHR24185">
    <property type="entry name" value="CALCIUM-INDEPENDENT PHOSPHOLIPASE A2-GAMMA"/>
    <property type="match status" value="1"/>
</dbReference>
<dbReference type="InterPro" id="IPR002641">
    <property type="entry name" value="PNPLA_dom"/>
</dbReference>
<evidence type="ECO:0000256" key="1">
    <source>
        <dbReference type="ARBA" id="ARBA00022723"/>
    </source>
</evidence>
<dbReference type="GO" id="GO:0046486">
    <property type="term" value="P:glycerolipid metabolic process"/>
    <property type="evidence" value="ECO:0007669"/>
    <property type="project" value="UniProtKB-ARBA"/>
</dbReference>
<evidence type="ECO:0000256" key="2">
    <source>
        <dbReference type="ARBA" id="ARBA00022771"/>
    </source>
</evidence>
<dbReference type="Gene3D" id="3.40.1090.10">
    <property type="entry name" value="Cytosolic phospholipase A2 catalytic domain"/>
    <property type="match status" value="1"/>
</dbReference>
<evidence type="ECO:0000313" key="11">
    <source>
        <dbReference type="Proteomes" id="UP000054544"/>
    </source>
</evidence>
<dbReference type="SUPFAM" id="SSF52151">
    <property type="entry name" value="FabD/lysophospholipase-like"/>
    <property type="match status" value="1"/>
</dbReference>
<dbReference type="InterPro" id="IPR017907">
    <property type="entry name" value="Znf_RING_CS"/>
</dbReference>
<evidence type="ECO:0000256" key="3">
    <source>
        <dbReference type="ARBA" id="ARBA00022801"/>
    </source>
</evidence>
<protein>
    <recommendedName>
        <fullName evidence="9">PNPLA domain-containing protein</fullName>
    </recommendedName>
</protein>
<dbReference type="PROSITE" id="PS00518">
    <property type="entry name" value="ZF_RING_1"/>
    <property type="match status" value="1"/>
</dbReference>
<dbReference type="GO" id="GO:0016020">
    <property type="term" value="C:membrane"/>
    <property type="evidence" value="ECO:0007669"/>
    <property type="project" value="TreeGrafter"/>
</dbReference>
<evidence type="ECO:0000259" key="9">
    <source>
        <dbReference type="PROSITE" id="PS51635"/>
    </source>
</evidence>
<dbReference type="Pfam" id="PF01734">
    <property type="entry name" value="Patatin"/>
    <property type="match status" value="1"/>
</dbReference>
<feature type="domain" description="PNPLA" evidence="9">
    <location>
        <begin position="821"/>
        <end position="1037"/>
    </location>
</feature>
<dbReference type="GO" id="GO:0047499">
    <property type="term" value="F:calcium-independent phospholipase A2 activity"/>
    <property type="evidence" value="ECO:0007669"/>
    <property type="project" value="TreeGrafter"/>
</dbReference>
<dbReference type="PROSITE" id="PS51635">
    <property type="entry name" value="PNPLA"/>
    <property type="match status" value="1"/>
</dbReference>
<evidence type="ECO:0000256" key="7">
    <source>
        <dbReference type="PROSITE-ProRule" id="PRU01161"/>
    </source>
</evidence>
<dbReference type="EMBL" id="KE384756">
    <property type="protein sequence ID" value="KJK74559.1"/>
    <property type="molecule type" value="Genomic_DNA"/>
</dbReference>
<evidence type="ECO:0000256" key="4">
    <source>
        <dbReference type="ARBA" id="ARBA00022833"/>
    </source>
</evidence>
<feature type="short sequence motif" description="DGA/G" evidence="7">
    <location>
        <begin position="1024"/>
        <end position="1026"/>
    </location>
</feature>
<dbReference type="GO" id="GO:0008270">
    <property type="term" value="F:zinc ion binding"/>
    <property type="evidence" value="ECO:0007669"/>
    <property type="project" value="UniProtKB-KW"/>
</dbReference>
<evidence type="ECO:0000313" key="10">
    <source>
        <dbReference type="EMBL" id="KJK74559.1"/>
    </source>
</evidence>
<feature type="compositionally biased region" description="Polar residues" evidence="8">
    <location>
        <begin position="43"/>
        <end position="52"/>
    </location>
</feature>
<keyword evidence="6" id="KW-0443">Lipid metabolism</keyword>
<dbReference type="InterPro" id="IPR016035">
    <property type="entry name" value="Acyl_Trfase/lysoPLipase"/>
</dbReference>
<sequence>MLPYTDTGGYPGSISSDVGDNWTDGSVGHSDFDSNTGYLESSAGLSDSNFESDTGAAEGPGVSQASAGAATFVETMATPSAINPHAIVSSSVPMCSFRIPNIEPCQSCKKRPVDCYCIKCGEICSVCWLAHPPDWHSTHVGIPISEHRNAKRVREEEQRRHLFIHNILSAATEKHRLELHKRDLECLWFAVRNDEKEDKSKSEESTTLDLEDYDGFNKIIDEHCQTYNVSTSECYPRVVSFIGDTGAGKSSLIRLHIEHAWESQIRPLEDSFRVPVIGLPSSSLPTSGNVHLYRDYTVDSLDKSSPLLYVDCEGFKGSGRGEFEEALKKEQDQGIISRSYNFVRRKLSGMTRRDYAVQELFPRLLYNFSDTVVYVVRSGTERQMESILENVLKWAHSSHSAAVNRVTLPHIIVVENQCDGNLNQEWEHANTTQDILRTYAKLVYVQGTYIAAAARRFRDLGTKIDCVEDLLLQSYSSIRFLRIPNLTSGLPLAGQLRVLHGMMDECTAESQARKAAIGMKLNAKSLEQFFHLAFNHYSADLHRPFNFLEALFAAQPPPESLFGRILYMMKRTFATLDRNQDVRSIASAFARIVIPSISSSIVLDADRSYGVHAGTLVSIYKGTLRQSSQTCEKSYESYVNRALEEFRERSVECCFKNTSNARCVNSFLAHKTLGRHQDIDGNIIGLGDFKSDLSDEIAKHWRSGMESSLQDLDKVLKTDATSRESVWAVHEKHLATLFGRPCDSPLDQRSICYWCIRNDATEILPCGHGICDVCIAAKGTASSRDPRAFDIYMCNLHSEEVTFRPCVSFLLLPRDIGRRILSIDGGGVRGLVSLKILAAIERRMGGDVPISAFFDLIGGSGSGGLAALVLGLKGWKMDALEETFNRAYKKVYSPKFNPARFFGHDYYEDYGSGDIIHETFGAVSRMRLLGSTNRELQGKWARVFVTTTREERPGGSVIANYPRCSSTGDADGHVQTCKTGQSADWPETESFQVWEAVRATMAIPDYFPPLKRNDRANQDSFYYDGGAWQTNPSKTAIIEAGRIWPATENKGPDILLSVGNGSSKRKLTPNLRSSQQYRRVVRNLNSEDKPLEDLRPECAEREEKYFRFNPNDNGSPDLDDFEAMGNGELENIAKEYLENGITQHNIKHVFYNLLATSFYFHPTEQVNEKHAVILKGSIKCRCKNGSELAKKIAEHVQKLQKPQFKCEDDHSFSIDLHSAMPKMLQEGILELEDIALRFDAVDDPKYHVSVQLTGYEFPPTYISGFPKKLTRKDIDRRFVACPVSSN</sequence>
<dbReference type="GO" id="GO:0019369">
    <property type="term" value="P:arachidonate metabolic process"/>
    <property type="evidence" value="ECO:0007669"/>
    <property type="project" value="TreeGrafter"/>
</dbReference>
<keyword evidence="1" id="KW-0479">Metal-binding</keyword>
<dbReference type="GO" id="GO:0016042">
    <property type="term" value="P:lipid catabolic process"/>
    <property type="evidence" value="ECO:0007669"/>
    <property type="project" value="UniProtKB-KW"/>
</dbReference>
<dbReference type="InterPro" id="IPR027417">
    <property type="entry name" value="P-loop_NTPase"/>
</dbReference>
<name>A0A0D9NKV2_METAN</name>
<keyword evidence="5" id="KW-0442">Lipid degradation</keyword>
<keyword evidence="11" id="KW-1185">Reference proteome</keyword>
<dbReference type="STRING" id="1291518.A0A0D9NKV2"/>
<evidence type="ECO:0000256" key="5">
    <source>
        <dbReference type="ARBA" id="ARBA00022963"/>
    </source>
</evidence>
<feature type="region of interest" description="Disordered" evidence="8">
    <location>
        <begin position="1"/>
        <end position="22"/>
    </location>
</feature>
<keyword evidence="3" id="KW-0378">Hydrolase</keyword>
<evidence type="ECO:0000256" key="8">
    <source>
        <dbReference type="SAM" id="MobiDB-lite"/>
    </source>
</evidence>
<gene>
    <name evidence="10" type="ORF">H634G_10088</name>
</gene>
<feature type="short sequence motif" description="GXGXXG" evidence="7">
    <location>
        <begin position="825"/>
        <end position="830"/>
    </location>
</feature>
<dbReference type="PANTHER" id="PTHR24185:SF1">
    <property type="entry name" value="CALCIUM-INDEPENDENT PHOSPHOLIPASE A2-GAMMA"/>
    <property type="match status" value="1"/>
</dbReference>
<dbReference type="CDD" id="cd07199">
    <property type="entry name" value="Pat17_PNPLA8_PNPLA9_like"/>
    <property type="match status" value="1"/>
</dbReference>
<dbReference type="Proteomes" id="UP000054544">
    <property type="component" value="Unassembled WGS sequence"/>
</dbReference>
<organism evidence="10 11">
    <name type="scientific">Metarhizium anisopliae BRIP 53293</name>
    <dbReference type="NCBI Taxonomy" id="1291518"/>
    <lineage>
        <taxon>Eukaryota</taxon>
        <taxon>Fungi</taxon>
        <taxon>Dikarya</taxon>
        <taxon>Ascomycota</taxon>
        <taxon>Pezizomycotina</taxon>
        <taxon>Sordariomycetes</taxon>
        <taxon>Hypocreomycetidae</taxon>
        <taxon>Hypocreales</taxon>
        <taxon>Clavicipitaceae</taxon>
        <taxon>Metarhizium</taxon>
    </lineage>
</organism>
<comment type="caution">
    <text evidence="7">Lacks conserved residue(s) required for the propagation of feature annotation.</text>
</comment>
<evidence type="ECO:0000256" key="6">
    <source>
        <dbReference type="ARBA" id="ARBA00023098"/>
    </source>
</evidence>
<feature type="region of interest" description="Disordered" evidence="8">
    <location>
        <begin position="43"/>
        <end position="63"/>
    </location>
</feature>